<evidence type="ECO:0000256" key="4">
    <source>
        <dbReference type="ARBA" id="ARBA00022741"/>
    </source>
</evidence>
<comment type="similarity">
    <text evidence="1">In the N-terminal section; belongs to the CRISPR-associated nuclease Cas3-HD family.</text>
</comment>
<keyword evidence="5" id="KW-0378">Hydrolase</keyword>
<dbReference type="GO" id="GO:0005524">
    <property type="term" value="F:ATP binding"/>
    <property type="evidence" value="ECO:0007669"/>
    <property type="project" value="UniProtKB-KW"/>
</dbReference>
<organism evidence="10 11">
    <name type="scientific">Rahnella contaminans</name>
    <dbReference type="NCBI Taxonomy" id="2703882"/>
    <lineage>
        <taxon>Bacteria</taxon>
        <taxon>Pseudomonadati</taxon>
        <taxon>Pseudomonadota</taxon>
        <taxon>Gammaproteobacteria</taxon>
        <taxon>Enterobacterales</taxon>
        <taxon>Yersiniaceae</taxon>
        <taxon>Rahnella</taxon>
    </lineage>
</organism>
<accession>A0A6M2AYF0</accession>
<evidence type="ECO:0000313" key="10">
    <source>
        <dbReference type="EMBL" id="NGX85692.1"/>
    </source>
</evidence>
<dbReference type="InterPro" id="IPR054712">
    <property type="entry name" value="Cas3-like_dom"/>
</dbReference>
<dbReference type="EMBL" id="JAADJS010000001">
    <property type="protein sequence ID" value="NGX85692.1"/>
    <property type="molecule type" value="Genomic_DNA"/>
</dbReference>
<evidence type="ECO:0000256" key="8">
    <source>
        <dbReference type="ARBA" id="ARBA00023118"/>
    </source>
</evidence>
<dbReference type="Pfam" id="PF21384">
    <property type="entry name" value="Cas3_I-F_Cas2"/>
    <property type="match status" value="1"/>
</dbReference>
<dbReference type="InterPro" id="IPR013395">
    <property type="entry name" value="CRISPR-assoc_Cas3_yers"/>
</dbReference>
<dbReference type="InterPro" id="IPR006483">
    <property type="entry name" value="CRISPR-assoc_Cas3_HD"/>
</dbReference>
<dbReference type="PROSITE" id="PS51643">
    <property type="entry name" value="HD_CAS3"/>
    <property type="match status" value="1"/>
</dbReference>
<sequence length="1082" mass="122537">MNILLVSECSKKALTETRRIIDQFAERKGERTWQTAITLEGLNTLRRILKKTARRNTAIACHWIKSNNQTEVIWIVGNIRKFNEKGSVATHSTQRDILKSGSEHPFHSISTIGLLAAISGLFHDFGKANTLFQNKLRGQGKSFEPYRHEWISVRLFQAFVGQQTDEQWLTALQNVSAKDEKTMIQNLASNNLSHTHNSPLEGLPPVARLVAWLIVSHHRLPVYPRHNANYNNPPQLTDIRHWQDQQFAPCWNSTNMDAPWMPREQQAVWQFPHGTPVQSATWRSKAQKFATRALQLPLFASPYMEAEQRFTRHLARLVLMLSDHLTSSLEATPGWQDTQYPAIANTDKKTGKPKQHLDEHNIGVCQNAWLLARSLPGMRETLPAISRHKGFRKRVKQEKFRWQDKAFDLACGLRENARRHGFFGVNMASTGCGKTLANARVMYGLAEDKIGCRFSVALGLRTLTLQTGDALGEKLHLDKEDLAVLIGSQAVQELHQLNQDDKLIKSTGSQSADALFAEHQYVRYEGMLDTGRLGQWLKGKEALHKLLSAPVLVTTIDNLIPACESLRGGHQIAPMLRLLTSDLVLDEPDDFDMADLPALCRLVNWAGMLGSRVLLSSATLAPALVQALFSAYVAGRKNYQQACGQPDLPLNVCCAWFDEFNVSESQHMTGKSFGEQHREFVKKRVPLLQQVSPLRRASLVTVSPATAREPDVLNAVSARLHQSLIELHNAHHHGKKLTVGLVRMANINPLVGVAQRLMATSSPADVQIHYCVYHSQYPLALRAHIENRLDVMLTRHDEDAIWQVEDVRKALAVHPEKHHIFVVLATSVAEIGRDHDYDWAIAEPSSMRSLIQLAGRVQRHRQFAPQIPNIHILHKNVKALEKKAPAYCKPGFESGGNAFASHDLHDLLRPEEYEILSAIPRIQEREMPDPLMSMSDMEHGRLWPELLGRKPCGDIYAARWWRDQAEWCGELQARTPFRQSAPDRQYYLWLEEEGDKPRFRQPDDGSEGWKDSSGFKAIALDYAQGVSQWMEMNCETLYQSLAESFGWELNRVSKTFGEVCLADDENTRWHWHEALGVFGAPH</sequence>
<evidence type="ECO:0000256" key="3">
    <source>
        <dbReference type="ARBA" id="ARBA00022723"/>
    </source>
</evidence>
<evidence type="ECO:0000256" key="5">
    <source>
        <dbReference type="ARBA" id="ARBA00022801"/>
    </source>
</evidence>
<comment type="similarity">
    <text evidence="2">In the central section; belongs to the CRISPR-associated helicase Cas3 family.</text>
</comment>
<dbReference type="RefSeq" id="WP_165057047.1">
    <property type="nucleotide sequence ID" value="NZ_JAADJS010000001.1"/>
</dbReference>
<evidence type="ECO:0000313" key="11">
    <source>
        <dbReference type="Proteomes" id="UP000476696"/>
    </source>
</evidence>
<keyword evidence="7" id="KW-0067">ATP-binding</keyword>
<feature type="domain" description="HD Cas3-type" evidence="9">
    <location>
        <begin position="102"/>
        <end position="325"/>
    </location>
</feature>
<dbReference type="InterPro" id="IPR048823">
    <property type="entry name" value="Cas3_I-F_Cas2"/>
</dbReference>
<reference evidence="10 11" key="2">
    <citation type="submission" date="2020-03" db="EMBL/GenBank/DDBJ databases">
        <title>Rahnella aceri sp. nov., isoated from traditional Jeju Makgeolli.</title>
        <authorList>
            <person name="Kim I.S."/>
            <person name="Jeon D."/>
        </authorList>
    </citation>
    <scope>NUCLEOTIDE SEQUENCE [LARGE SCALE GENOMIC DNA]</scope>
    <source>
        <strain evidence="10 11">Lac-M11</strain>
    </source>
</reference>
<dbReference type="InterPro" id="IPR038257">
    <property type="entry name" value="CRISPR-assoc_Cas3_HD_sf"/>
</dbReference>
<dbReference type="Gene3D" id="1.10.3210.30">
    <property type="match status" value="1"/>
</dbReference>
<dbReference type="NCBIfam" id="TIGR02562">
    <property type="entry name" value="cas3_yersinia"/>
    <property type="match status" value="1"/>
</dbReference>
<keyword evidence="11" id="KW-1185">Reference proteome</keyword>
<name>A0A6M2AYF0_9GAMM</name>
<gene>
    <name evidence="10" type="primary">cas3f</name>
    <name evidence="10" type="ORF">GW579_01160</name>
</gene>
<dbReference type="GO" id="GO:0016787">
    <property type="term" value="F:hydrolase activity"/>
    <property type="evidence" value="ECO:0007669"/>
    <property type="project" value="UniProtKB-KW"/>
</dbReference>
<keyword evidence="8" id="KW-0051">Antiviral defense</keyword>
<keyword evidence="3" id="KW-0479">Metal-binding</keyword>
<evidence type="ECO:0000256" key="6">
    <source>
        <dbReference type="ARBA" id="ARBA00022806"/>
    </source>
</evidence>
<keyword evidence="6" id="KW-0347">Helicase</keyword>
<dbReference type="SUPFAM" id="SSF52540">
    <property type="entry name" value="P-loop containing nucleoside triphosphate hydrolases"/>
    <property type="match status" value="1"/>
</dbReference>
<keyword evidence="4" id="KW-0547">Nucleotide-binding</keyword>
<proteinExistence type="inferred from homology"/>
<dbReference type="InterPro" id="IPR027417">
    <property type="entry name" value="P-loop_NTPase"/>
</dbReference>
<evidence type="ECO:0000259" key="9">
    <source>
        <dbReference type="PROSITE" id="PS51643"/>
    </source>
</evidence>
<dbReference type="AlphaFoldDB" id="A0A6M2AYF0"/>
<dbReference type="Pfam" id="PF22590">
    <property type="entry name" value="Cas3-like_C_2"/>
    <property type="match status" value="1"/>
</dbReference>
<dbReference type="GO" id="GO:0004386">
    <property type="term" value="F:helicase activity"/>
    <property type="evidence" value="ECO:0007669"/>
    <property type="project" value="UniProtKB-KW"/>
</dbReference>
<dbReference type="GO" id="GO:0046872">
    <property type="term" value="F:metal ion binding"/>
    <property type="evidence" value="ECO:0007669"/>
    <property type="project" value="UniProtKB-KW"/>
</dbReference>
<comment type="caution">
    <text evidence="10">The sequence shown here is derived from an EMBL/GenBank/DDBJ whole genome shotgun (WGS) entry which is preliminary data.</text>
</comment>
<evidence type="ECO:0000256" key="2">
    <source>
        <dbReference type="ARBA" id="ARBA00009046"/>
    </source>
</evidence>
<reference evidence="10 11" key="1">
    <citation type="submission" date="2020-01" db="EMBL/GenBank/DDBJ databases">
        <authorList>
            <person name="Lee S.D."/>
        </authorList>
    </citation>
    <scope>NUCLEOTIDE SEQUENCE [LARGE SCALE GENOMIC DNA]</scope>
    <source>
        <strain evidence="10 11">Lac-M11</strain>
    </source>
</reference>
<evidence type="ECO:0000256" key="1">
    <source>
        <dbReference type="ARBA" id="ARBA00006847"/>
    </source>
</evidence>
<dbReference type="Proteomes" id="UP000476696">
    <property type="component" value="Unassembled WGS sequence"/>
</dbReference>
<dbReference type="GO" id="GO:0051607">
    <property type="term" value="P:defense response to virus"/>
    <property type="evidence" value="ECO:0007669"/>
    <property type="project" value="UniProtKB-KW"/>
</dbReference>
<protein>
    <submittedName>
        <fullName evidence="10">Type I-F CRISPR-associated helicase Cas3</fullName>
    </submittedName>
</protein>
<evidence type="ECO:0000256" key="7">
    <source>
        <dbReference type="ARBA" id="ARBA00022840"/>
    </source>
</evidence>